<comment type="caution">
    <text evidence="1">The sequence shown here is derived from an EMBL/GenBank/DDBJ whole genome shotgun (WGS) entry which is preliminary data.</text>
</comment>
<evidence type="ECO:0000313" key="1">
    <source>
        <dbReference type="EMBL" id="KJS61851.1"/>
    </source>
</evidence>
<dbReference type="RefSeq" id="WP_045695622.1">
    <property type="nucleotide sequence ID" value="NZ_JZKH01000020.1"/>
</dbReference>
<organism evidence="1 2">
    <name type="scientific">Streptomyces rubellomurinus (strain ATCC 31215)</name>
    <dbReference type="NCBI Taxonomy" id="359131"/>
    <lineage>
        <taxon>Bacteria</taxon>
        <taxon>Bacillati</taxon>
        <taxon>Actinomycetota</taxon>
        <taxon>Actinomycetes</taxon>
        <taxon>Kitasatosporales</taxon>
        <taxon>Streptomycetaceae</taxon>
        <taxon>Streptomyces</taxon>
    </lineage>
</organism>
<gene>
    <name evidence="1" type="ORF">VM95_12750</name>
</gene>
<protein>
    <submittedName>
        <fullName evidence="1">Uncharacterized protein</fullName>
    </submittedName>
</protein>
<reference evidence="1 2" key="1">
    <citation type="submission" date="2015-02" db="EMBL/GenBank/DDBJ databases">
        <authorList>
            <person name="Ju K.-S."/>
            <person name="Doroghazi J.R."/>
            <person name="Metcalf W."/>
        </authorList>
    </citation>
    <scope>NUCLEOTIDE SEQUENCE [LARGE SCALE GENOMIC DNA]</scope>
    <source>
        <strain evidence="1 2">ATCC 31215</strain>
    </source>
</reference>
<name>A0A0F2TH10_STRR3</name>
<dbReference type="EMBL" id="JZKH01000020">
    <property type="protein sequence ID" value="KJS61851.1"/>
    <property type="molecule type" value="Genomic_DNA"/>
</dbReference>
<dbReference type="OrthoDB" id="4323058at2"/>
<dbReference type="Proteomes" id="UP000033699">
    <property type="component" value="Unassembled WGS sequence"/>
</dbReference>
<keyword evidence="2" id="KW-1185">Reference proteome</keyword>
<dbReference type="AlphaFoldDB" id="A0A0F2TH10"/>
<proteinExistence type="predicted"/>
<dbReference type="Pfam" id="PF14435">
    <property type="entry name" value="SUKH-4"/>
    <property type="match status" value="1"/>
</dbReference>
<sequence length="245" mass="28092">MEAEDVAELARRAFGEWALRKVAPEWAAARIGHEPTRRLVTELGLPPQGPGFFSLDLHEDQRRPTVRERFEDLAPGSLGTRLCTDFGHYLYLGDFNGEDILLDPESGRLYWFRGPHENVERILVNSGVAEFLTFLARIELHRIVDGRPFEEFREGTDEEYAAALRSVLKGVIFGVREVDRAVFPPKGDDDGFESFWYPWLIDHADEDQAFDSWAWNRHSAEYFAARGIHDLATREPRHPVDLALT</sequence>
<evidence type="ECO:0000313" key="2">
    <source>
        <dbReference type="Proteomes" id="UP000033699"/>
    </source>
</evidence>
<dbReference type="PATRIC" id="fig|359131.3.peg.2524"/>
<accession>A0A0F2TH10</accession>
<dbReference type="InterPro" id="IPR025851">
    <property type="entry name" value="SUKH-4"/>
</dbReference>